<evidence type="ECO:0000313" key="8">
    <source>
        <dbReference type="Proteomes" id="UP001144280"/>
    </source>
</evidence>
<feature type="transmembrane region" description="Helical" evidence="5">
    <location>
        <begin position="115"/>
        <end position="136"/>
    </location>
</feature>
<name>A0ABQ5QLA1_9ACTN</name>
<dbReference type="PROSITE" id="PS00216">
    <property type="entry name" value="SUGAR_TRANSPORT_1"/>
    <property type="match status" value="1"/>
</dbReference>
<gene>
    <name evidence="7" type="ORF">Pa4123_05500</name>
</gene>
<comment type="subcellular location">
    <subcellularLocation>
        <location evidence="1">Cell membrane</location>
        <topology evidence="1">Multi-pass membrane protein</topology>
    </subcellularLocation>
</comment>
<dbReference type="InterPro" id="IPR020846">
    <property type="entry name" value="MFS_dom"/>
</dbReference>
<evidence type="ECO:0000256" key="3">
    <source>
        <dbReference type="ARBA" id="ARBA00022989"/>
    </source>
</evidence>
<feature type="transmembrane region" description="Helical" evidence="5">
    <location>
        <begin position="225"/>
        <end position="247"/>
    </location>
</feature>
<proteinExistence type="predicted"/>
<keyword evidence="2 5" id="KW-0812">Transmembrane</keyword>
<evidence type="ECO:0000313" key="7">
    <source>
        <dbReference type="EMBL" id="GLH95278.1"/>
    </source>
</evidence>
<comment type="caution">
    <text evidence="7">The sequence shown here is derived from an EMBL/GenBank/DDBJ whole genome shotgun (WGS) entry which is preliminary data.</text>
</comment>
<feature type="domain" description="Major facilitator superfamily (MFS) profile" evidence="6">
    <location>
        <begin position="25"/>
        <end position="412"/>
    </location>
</feature>
<evidence type="ECO:0000256" key="5">
    <source>
        <dbReference type="SAM" id="Phobius"/>
    </source>
</evidence>
<dbReference type="Pfam" id="PF07690">
    <property type="entry name" value="MFS_1"/>
    <property type="match status" value="1"/>
</dbReference>
<protein>
    <submittedName>
        <fullName evidence="7">MFS transporter</fullName>
    </submittedName>
</protein>
<dbReference type="InterPro" id="IPR036259">
    <property type="entry name" value="MFS_trans_sf"/>
</dbReference>
<feature type="transmembrane region" description="Helical" evidence="5">
    <location>
        <begin position="300"/>
        <end position="317"/>
    </location>
</feature>
<feature type="transmembrane region" description="Helical" evidence="5">
    <location>
        <begin position="148"/>
        <end position="171"/>
    </location>
</feature>
<evidence type="ECO:0000256" key="1">
    <source>
        <dbReference type="ARBA" id="ARBA00004651"/>
    </source>
</evidence>
<keyword evidence="3 5" id="KW-1133">Transmembrane helix</keyword>
<dbReference type="InterPro" id="IPR051788">
    <property type="entry name" value="MFS_Transporter"/>
</dbReference>
<feature type="transmembrane region" description="Helical" evidence="5">
    <location>
        <begin position="355"/>
        <end position="375"/>
    </location>
</feature>
<feature type="transmembrane region" description="Helical" evidence="5">
    <location>
        <begin position="387"/>
        <end position="408"/>
    </location>
</feature>
<dbReference type="Gene3D" id="1.20.1250.20">
    <property type="entry name" value="MFS general substrate transporter like domains"/>
    <property type="match status" value="1"/>
</dbReference>
<feature type="transmembrane region" description="Helical" evidence="5">
    <location>
        <begin position="267"/>
        <end position="288"/>
    </location>
</feature>
<reference evidence="7" key="1">
    <citation type="submission" date="2022-12" db="EMBL/GenBank/DDBJ databases">
        <title>New Phytohabitans aurantiacus sp. RD004123 nov., an actinomycete isolated from soil.</title>
        <authorList>
            <person name="Triningsih D.W."/>
            <person name="Harunari E."/>
            <person name="Igarashi Y."/>
        </authorList>
    </citation>
    <scope>NUCLEOTIDE SEQUENCE</scope>
    <source>
        <strain evidence="7">RD004123</strain>
    </source>
</reference>
<evidence type="ECO:0000256" key="4">
    <source>
        <dbReference type="ARBA" id="ARBA00023136"/>
    </source>
</evidence>
<organism evidence="7 8">
    <name type="scientific">Phytohabitans aurantiacus</name>
    <dbReference type="NCBI Taxonomy" id="3016789"/>
    <lineage>
        <taxon>Bacteria</taxon>
        <taxon>Bacillati</taxon>
        <taxon>Actinomycetota</taxon>
        <taxon>Actinomycetes</taxon>
        <taxon>Micromonosporales</taxon>
        <taxon>Micromonosporaceae</taxon>
    </lineage>
</organism>
<dbReference type="EMBL" id="BSDI01000002">
    <property type="protein sequence ID" value="GLH95278.1"/>
    <property type="molecule type" value="Genomic_DNA"/>
</dbReference>
<evidence type="ECO:0000256" key="2">
    <source>
        <dbReference type="ARBA" id="ARBA00022692"/>
    </source>
</evidence>
<dbReference type="PROSITE" id="PS50850">
    <property type="entry name" value="MFS"/>
    <property type="match status" value="1"/>
</dbReference>
<accession>A0ABQ5QLA1</accession>
<dbReference type="InterPro" id="IPR005829">
    <property type="entry name" value="Sugar_transporter_CS"/>
</dbReference>
<keyword evidence="4 5" id="KW-0472">Membrane</keyword>
<keyword evidence="8" id="KW-1185">Reference proteome</keyword>
<dbReference type="InterPro" id="IPR011701">
    <property type="entry name" value="MFS"/>
</dbReference>
<dbReference type="PANTHER" id="PTHR23514">
    <property type="entry name" value="BYPASS OF STOP CODON PROTEIN 6"/>
    <property type="match status" value="1"/>
</dbReference>
<feature type="transmembrane region" description="Helical" evidence="5">
    <location>
        <begin position="323"/>
        <end position="343"/>
    </location>
</feature>
<feature type="transmembrane region" description="Helical" evidence="5">
    <location>
        <begin position="26"/>
        <end position="48"/>
    </location>
</feature>
<feature type="transmembrane region" description="Helical" evidence="5">
    <location>
        <begin position="60"/>
        <end position="79"/>
    </location>
</feature>
<sequence length="425" mass="42735">MSFFAVRGSQRAVDQVTAAGGLRVRVAVGAGAFVGMGLQVGVWSVLIADLAGALRLSPGTLGAALIVQIVAMIVSVVVGGQVVDRVGRRPVVILGFALGGVAFLLFARVGTVTGLVAVLLIFGAGGSLIDISANAIGADIERQYHTQVMNWLHAGYSIGLALGAGLAVLGIMSGWQYRSVFVALALMLGVFAVALVRLPMPRRIHRGEAPTALASQLDGGDRRHAWQVIAAPAVLLLTCVVFAAYLIESTFNSFLSLYLRSVFSSGAALAGAGVLAVAIAGIAGRLIGGSAVRQVGSRHTFLLAAALVLVGLAAAVATGSALVTLIGLLLVAFALAPVVPTALSEVARAMPSHAGRAVGTVGAVGYVAIAAGPALTGALADKTSLRFAIGALMLAAAAIAVAGSITIPPRAVVGTTDRELSTSDT</sequence>
<feature type="transmembrane region" description="Helical" evidence="5">
    <location>
        <begin position="91"/>
        <end position="109"/>
    </location>
</feature>
<dbReference type="SUPFAM" id="SSF103473">
    <property type="entry name" value="MFS general substrate transporter"/>
    <property type="match status" value="1"/>
</dbReference>
<feature type="transmembrane region" description="Helical" evidence="5">
    <location>
        <begin position="177"/>
        <end position="196"/>
    </location>
</feature>
<evidence type="ECO:0000259" key="6">
    <source>
        <dbReference type="PROSITE" id="PS50850"/>
    </source>
</evidence>
<dbReference type="PANTHER" id="PTHR23514:SF13">
    <property type="entry name" value="INNER MEMBRANE PROTEIN YBJJ"/>
    <property type="match status" value="1"/>
</dbReference>
<dbReference type="Proteomes" id="UP001144280">
    <property type="component" value="Unassembled WGS sequence"/>
</dbReference>
<dbReference type="RefSeq" id="WP_281892238.1">
    <property type="nucleotide sequence ID" value="NZ_BSDI01000002.1"/>
</dbReference>